<evidence type="ECO:0000256" key="2">
    <source>
        <dbReference type="ARBA" id="ARBA00004651"/>
    </source>
</evidence>
<dbReference type="InterPro" id="IPR050968">
    <property type="entry name" value="Cytochrome_c_oxidase_bac_sub4"/>
</dbReference>
<evidence type="ECO:0000256" key="8">
    <source>
        <dbReference type="ARBA" id="ARBA00023136"/>
    </source>
</evidence>
<comment type="catalytic activity">
    <reaction evidence="1 9">
        <text>2 a quinol + O2 = 2 a quinone + 2 H2O</text>
        <dbReference type="Rhea" id="RHEA:55376"/>
        <dbReference type="ChEBI" id="CHEBI:15377"/>
        <dbReference type="ChEBI" id="CHEBI:15379"/>
        <dbReference type="ChEBI" id="CHEBI:24646"/>
        <dbReference type="ChEBI" id="CHEBI:132124"/>
    </reaction>
</comment>
<dbReference type="Proteomes" id="UP000036202">
    <property type="component" value="Chromosome"/>
</dbReference>
<dbReference type="GO" id="GO:0042773">
    <property type="term" value="P:ATP synthesis coupled electron transport"/>
    <property type="evidence" value="ECO:0007669"/>
    <property type="project" value="UniProtKB-UniRule"/>
</dbReference>
<name>A0A0H4L2L3_9BACI</name>
<dbReference type="GO" id="GO:0009486">
    <property type="term" value="F:cytochrome bo3 ubiquinol oxidase activity"/>
    <property type="evidence" value="ECO:0007669"/>
    <property type="project" value="TreeGrafter"/>
</dbReference>
<accession>A0A0H4L2L3</accession>
<dbReference type="GO" id="GO:0016682">
    <property type="term" value="F:oxidoreductase activity, acting on diphenols and related substances as donors, oxygen as acceptor"/>
    <property type="evidence" value="ECO:0007669"/>
    <property type="project" value="UniProtKB-UniRule"/>
</dbReference>
<dbReference type="GO" id="GO:0019646">
    <property type="term" value="P:aerobic electron transport chain"/>
    <property type="evidence" value="ECO:0007669"/>
    <property type="project" value="TreeGrafter"/>
</dbReference>
<evidence type="ECO:0000313" key="10">
    <source>
        <dbReference type="EMBL" id="AKO94968.1"/>
    </source>
</evidence>
<evidence type="ECO:0000256" key="3">
    <source>
        <dbReference type="ARBA" id="ARBA00008079"/>
    </source>
</evidence>
<feature type="transmembrane region" description="Helical" evidence="9">
    <location>
        <begin position="43"/>
        <end position="62"/>
    </location>
</feature>
<evidence type="ECO:0000256" key="9">
    <source>
        <dbReference type="RuleBase" id="RU367153"/>
    </source>
</evidence>
<comment type="subcellular location">
    <subcellularLocation>
        <location evidence="2 9">Cell membrane</location>
        <topology evidence="2 9">Multi-pass membrane protein</topology>
    </subcellularLocation>
</comment>
<organism evidence="10 11">
    <name type="scientific">Priestia filamentosa</name>
    <dbReference type="NCBI Taxonomy" id="1402861"/>
    <lineage>
        <taxon>Bacteria</taxon>
        <taxon>Bacillati</taxon>
        <taxon>Bacillota</taxon>
        <taxon>Bacilli</taxon>
        <taxon>Bacillales</taxon>
        <taxon>Bacillaceae</taxon>
        <taxon>Priestia</taxon>
    </lineage>
</organism>
<dbReference type="InterPro" id="IPR014250">
    <property type="entry name" value="QoxD"/>
</dbReference>
<dbReference type="GO" id="GO:0015990">
    <property type="term" value="P:electron transport coupled proton transport"/>
    <property type="evidence" value="ECO:0007669"/>
    <property type="project" value="TreeGrafter"/>
</dbReference>
<keyword evidence="11" id="KW-1185">Reference proteome</keyword>
<keyword evidence="4 9" id="KW-1003">Cell membrane</keyword>
<sequence length="99" mass="11243">MQESHERFPWKLVVGFVLSIVLTLLTVWVAFRSGFQDKMVLSLMLLLAFLQAGMQLVLFMHVREGYGTVQVSNMVHAFFTAIIIVAGSVWVMSFGMHNH</sequence>
<dbReference type="AlphaFoldDB" id="A0A0H4L2L3"/>
<dbReference type="PANTHER" id="PTHR36835">
    <property type="entry name" value="CYTOCHROME BO(3) UBIQUINOL OXIDASE SUBUNIT 4"/>
    <property type="match status" value="1"/>
</dbReference>
<gene>
    <name evidence="10" type="ORF">BEH_04515</name>
</gene>
<feature type="transmembrane region" description="Helical" evidence="9">
    <location>
        <begin position="74"/>
        <end position="96"/>
    </location>
</feature>
<evidence type="ECO:0000256" key="6">
    <source>
        <dbReference type="ARBA" id="ARBA00022989"/>
    </source>
</evidence>
<dbReference type="PATRIC" id="fig|135735.6.peg.870"/>
<keyword evidence="8 9" id="KW-0472">Membrane</keyword>
<dbReference type="EC" id="1.10.3.-" evidence="9"/>
<dbReference type="GO" id="GO:0009319">
    <property type="term" value="C:cytochrome o ubiquinol oxidase complex"/>
    <property type="evidence" value="ECO:0007669"/>
    <property type="project" value="TreeGrafter"/>
</dbReference>
<dbReference type="InterPro" id="IPR005171">
    <property type="entry name" value="Cyt_c_oxidase_su4_prok"/>
</dbReference>
<proteinExistence type="inferred from homology"/>
<reference evidence="11" key="2">
    <citation type="submission" date="2015-06" db="EMBL/GenBank/DDBJ databases">
        <title>Genome Sequence of Bacillus endophyticus and Analysis of its Companion Mechanism in the Ketogulonigenium vulgare-Bacillus strain Consortium.</title>
        <authorList>
            <person name="Jia N."/>
            <person name="Du J."/>
            <person name="Ding M.-Z."/>
            <person name="Gao F."/>
            <person name="Yuan Y.-J."/>
        </authorList>
    </citation>
    <scope>NUCLEOTIDE SEQUENCE [LARGE SCALE GENOMIC DNA]</scope>
    <source>
        <strain evidence="11">Hbe603</strain>
    </source>
</reference>
<keyword evidence="5 9" id="KW-0812">Transmembrane</keyword>
<keyword evidence="7 9" id="KW-0560">Oxidoreductase</keyword>
<protein>
    <recommendedName>
        <fullName evidence="9">Quinol oxidase subunit 4</fullName>
        <ecNumber evidence="9">1.10.3.-</ecNumber>
    </recommendedName>
</protein>
<dbReference type="GO" id="GO:0005886">
    <property type="term" value="C:plasma membrane"/>
    <property type="evidence" value="ECO:0007669"/>
    <property type="project" value="UniProtKB-SubCell"/>
</dbReference>
<evidence type="ECO:0000256" key="5">
    <source>
        <dbReference type="ARBA" id="ARBA00022692"/>
    </source>
</evidence>
<evidence type="ECO:0000256" key="4">
    <source>
        <dbReference type="ARBA" id="ARBA00022475"/>
    </source>
</evidence>
<keyword evidence="6 9" id="KW-1133">Transmembrane helix</keyword>
<dbReference type="KEGG" id="beo:BEH_04515"/>
<dbReference type="PANTHER" id="PTHR36835:SF1">
    <property type="entry name" value="CYTOCHROME BO(3) UBIQUINOL OXIDASE SUBUNIT 4"/>
    <property type="match status" value="1"/>
</dbReference>
<dbReference type="EMBL" id="CP011974">
    <property type="protein sequence ID" value="AKO94968.1"/>
    <property type="molecule type" value="Genomic_DNA"/>
</dbReference>
<dbReference type="GO" id="GO:0015078">
    <property type="term" value="F:proton transmembrane transporter activity"/>
    <property type="evidence" value="ECO:0007669"/>
    <property type="project" value="TreeGrafter"/>
</dbReference>
<dbReference type="NCBIfam" id="TIGR02901">
    <property type="entry name" value="QoxD"/>
    <property type="match status" value="1"/>
</dbReference>
<comment type="function">
    <text evidence="9">Catalyzes quinol oxidation with the concomitant reduction of oxygen to water.</text>
</comment>
<dbReference type="Pfam" id="PF03626">
    <property type="entry name" value="COX4_pro"/>
    <property type="match status" value="1"/>
</dbReference>
<evidence type="ECO:0000256" key="7">
    <source>
        <dbReference type="ARBA" id="ARBA00023002"/>
    </source>
</evidence>
<reference evidence="10 11" key="1">
    <citation type="journal article" date="2015" name="PLoS ONE">
        <title>Genome Sequence of Bacillus endophyticus and Analysis of Its Companion Mechanism in the Ketogulonigenium vulgare-Bacillus Strain Consortium.</title>
        <authorList>
            <person name="Jia N."/>
            <person name="Du J."/>
            <person name="Ding M.Z."/>
            <person name="Gao F."/>
            <person name="Yuan Y.J."/>
        </authorList>
    </citation>
    <scope>NUCLEOTIDE SEQUENCE [LARGE SCALE GENOMIC DNA]</scope>
    <source>
        <strain evidence="10 11">Hbe603</strain>
    </source>
</reference>
<evidence type="ECO:0000313" key="11">
    <source>
        <dbReference type="Proteomes" id="UP000036202"/>
    </source>
</evidence>
<evidence type="ECO:0000256" key="1">
    <source>
        <dbReference type="ARBA" id="ARBA00000725"/>
    </source>
</evidence>
<comment type="similarity">
    <text evidence="3 9">Belongs to the cytochrome c oxidase bacterial subunit 4 family.</text>
</comment>
<feature type="transmembrane region" description="Helical" evidence="9">
    <location>
        <begin position="12"/>
        <end position="31"/>
    </location>
</feature>